<protein>
    <recommendedName>
        <fullName evidence="6">ADP-dependent (S)-NAD(P)H-hydrate dehydratase</fullName>
        <ecNumber evidence="6">4.2.1.136</ecNumber>
    </recommendedName>
    <alternativeName>
        <fullName evidence="6">ADP-dependent NAD(P)HX dehydratase</fullName>
    </alternativeName>
</protein>
<reference evidence="9" key="2">
    <citation type="submission" date="2018-04" db="EMBL/GenBank/DDBJ databases">
        <authorList>
            <person name="Go L.Y."/>
            <person name="Mitchell J.A."/>
        </authorList>
    </citation>
    <scope>NUCLEOTIDE SEQUENCE</scope>
    <source>
        <strain evidence="9">BSAS1 3</strain>
    </source>
</reference>
<evidence type="ECO:0000313" key="11">
    <source>
        <dbReference type="Proteomes" id="UP000270190"/>
    </source>
</evidence>
<gene>
    <name evidence="6 9" type="primary">nnrD</name>
    <name evidence="9" type="ORF">BTBSAS_100031</name>
    <name evidence="8" type="ORF">CNY62_01650</name>
</gene>
<dbReference type="EC" id="4.2.1.136" evidence="6"/>
<feature type="binding site" evidence="6">
    <location>
        <begin position="186"/>
        <end position="190"/>
    </location>
    <ligand>
        <name>AMP</name>
        <dbReference type="ChEBI" id="CHEBI:456215"/>
    </ligand>
</feature>
<dbReference type="InterPro" id="IPR000631">
    <property type="entry name" value="CARKD"/>
</dbReference>
<evidence type="ECO:0000256" key="2">
    <source>
        <dbReference type="ARBA" id="ARBA00022840"/>
    </source>
</evidence>
<dbReference type="GO" id="GO:0046496">
    <property type="term" value="P:nicotinamide nucleotide metabolic process"/>
    <property type="evidence" value="ECO:0007669"/>
    <property type="project" value="UniProtKB-UniRule"/>
</dbReference>
<dbReference type="OrthoDB" id="9806925at2"/>
<evidence type="ECO:0000313" key="9">
    <source>
        <dbReference type="EMBL" id="SPP26562.1"/>
    </source>
</evidence>
<dbReference type="GO" id="GO:0110051">
    <property type="term" value="P:metabolite repair"/>
    <property type="evidence" value="ECO:0007669"/>
    <property type="project" value="TreeGrafter"/>
</dbReference>
<dbReference type="AlphaFoldDB" id="A0A1D2K4H4"/>
<comment type="catalytic activity">
    <reaction evidence="6">
        <text>(6S)-NADHX + ADP = AMP + phosphate + NADH + H(+)</text>
        <dbReference type="Rhea" id="RHEA:32223"/>
        <dbReference type="ChEBI" id="CHEBI:15378"/>
        <dbReference type="ChEBI" id="CHEBI:43474"/>
        <dbReference type="ChEBI" id="CHEBI:57945"/>
        <dbReference type="ChEBI" id="CHEBI:64074"/>
        <dbReference type="ChEBI" id="CHEBI:456215"/>
        <dbReference type="ChEBI" id="CHEBI:456216"/>
        <dbReference type="EC" id="4.2.1.136"/>
    </reaction>
</comment>
<dbReference type="PANTHER" id="PTHR12592">
    <property type="entry name" value="ATP-DEPENDENT (S)-NAD(P)H-HYDRATE DEHYDRATASE FAMILY MEMBER"/>
    <property type="match status" value="1"/>
</dbReference>
<accession>A0A1D2K4H4</accession>
<dbReference type="NCBIfam" id="TIGR00196">
    <property type="entry name" value="yjeF_cterm"/>
    <property type="match status" value="1"/>
</dbReference>
<comment type="cofactor">
    <cofactor evidence="6">
        <name>Mg(2+)</name>
        <dbReference type="ChEBI" id="CHEBI:18420"/>
    </cofactor>
</comment>
<dbReference type="EMBL" id="CP023483">
    <property type="protein sequence ID" value="ATF25191.1"/>
    <property type="molecule type" value="Genomic_DNA"/>
</dbReference>
<dbReference type="GO" id="GO:0052856">
    <property type="term" value="F:NAD(P)HX epimerase activity"/>
    <property type="evidence" value="ECO:0007669"/>
    <property type="project" value="TreeGrafter"/>
</dbReference>
<feature type="binding site" evidence="6">
    <location>
        <position position="214"/>
    </location>
    <ligand>
        <name>AMP</name>
        <dbReference type="ChEBI" id="CHEBI:456215"/>
    </ligand>
</feature>
<comment type="catalytic activity">
    <reaction evidence="6">
        <text>(6S)-NADPHX + ADP = AMP + phosphate + NADPH + H(+)</text>
        <dbReference type="Rhea" id="RHEA:32235"/>
        <dbReference type="ChEBI" id="CHEBI:15378"/>
        <dbReference type="ChEBI" id="CHEBI:43474"/>
        <dbReference type="ChEBI" id="CHEBI:57783"/>
        <dbReference type="ChEBI" id="CHEBI:64076"/>
        <dbReference type="ChEBI" id="CHEBI:456215"/>
        <dbReference type="ChEBI" id="CHEBI:456216"/>
        <dbReference type="EC" id="4.2.1.136"/>
    </reaction>
</comment>
<dbReference type="Gene3D" id="3.40.1190.20">
    <property type="match status" value="1"/>
</dbReference>
<feature type="binding site" evidence="6">
    <location>
        <position position="101"/>
    </location>
    <ligand>
        <name>(6S)-NADPHX</name>
        <dbReference type="ChEBI" id="CHEBI:64076"/>
    </ligand>
</feature>
<dbReference type="HAMAP" id="MF_01965">
    <property type="entry name" value="NADHX_dehydratase"/>
    <property type="match status" value="1"/>
</dbReference>
<dbReference type="PANTHER" id="PTHR12592:SF0">
    <property type="entry name" value="ATP-DEPENDENT (S)-NAD(P)H-HYDRATE DEHYDRATASE"/>
    <property type="match status" value="1"/>
</dbReference>
<reference evidence="11" key="3">
    <citation type="submission" date="2018-04" db="EMBL/GenBank/DDBJ databases">
        <authorList>
            <person name="Illikoud N."/>
        </authorList>
    </citation>
    <scope>NUCLEOTIDE SEQUENCE [LARGE SCALE GENOMIC DNA]</scope>
</reference>
<feature type="domain" description="YjeF C-terminal" evidence="7">
    <location>
        <begin position="5"/>
        <end position="272"/>
    </location>
</feature>
<comment type="similarity">
    <text evidence="6">Belongs to the NnrD/CARKD family.</text>
</comment>
<comment type="function">
    <text evidence="6">Catalyzes the dehydration of the S-form of NAD(P)HX at the expense of ADP, which is converted to AMP. Together with NAD(P)HX epimerase, which catalyzes the epimerization of the S- and R-forms, the enzyme allows the repair of both epimers of NAD(P)HX, a damaged form of NAD(P)H that is a result of enzymatic or heat-dependent hydration.</text>
</comment>
<evidence type="ECO:0000256" key="3">
    <source>
        <dbReference type="ARBA" id="ARBA00022857"/>
    </source>
</evidence>
<evidence type="ECO:0000313" key="8">
    <source>
        <dbReference type="EMBL" id="ATF25191.1"/>
    </source>
</evidence>
<name>A0A1D2K4H4_BROTH</name>
<dbReference type="Proteomes" id="UP000270190">
    <property type="component" value="Unassembled WGS sequence"/>
</dbReference>
<evidence type="ECO:0000256" key="4">
    <source>
        <dbReference type="ARBA" id="ARBA00023027"/>
    </source>
</evidence>
<dbReference type="SUPFAM" id="SSF53613">
    <property type="entry name" value="Ribokinase-like"/>
    <property type="match status" value="1"/>
</dbReference>
<evidence type="ECO:0000256" key="1">
    <source>
        <dbReference type="ARBA" id="ARBA00022741"/>
    </source>
</evidence>
<evidence type="ECO:0000313" key="10">
    <source>
        <dbReference type="Proteomes" id="UP000243591"/>
    </source>
</evidence>
<dbReference type="PROSITE" id="PS51383">
    <property type="entry name" value="YJEF_C_3"/>
    <property type="match status" value="1"/>
</dbReference>
<proteinExistence type="inferred from homology"/>
<evidence type="ECO:0000259" key="7">
    <source>
        <dbReference type="PROSITE" id="PS51383"/>
    </source>
</evidence>
<dbReference type="RefSeq" id="WP_069125262.1">
    <property type="nucleotide sequence ID" value="NZ_CBCPJR010000001.1"/>
</dbReference>
<dbReference type="GO" id="GO:0052855">
    <property type="term" value="F:ADP-dependent NAD(P)H-hydrate dehydratase activity"/>
    <property type="evidence" value="ECO:0007669"/>
    <property type="project" value="UniProtKB-UniRule"/>
</dbReference>
<dbReference type="EMBL" id="OUNC01000002">
    <property type="protein sequence ID" value="SPP26562.1"/>
    <property type="molecule type" value="Genomic_DNA"/>
</dbReference>
<evidence type="ECO:0000256" key="6">
    <source>
        <dbReference type="HAMAP-Rule" id="MF_01965"/>
    </source>
</evidence>
<dbReference type="GO" id="GO:0005524">
    <property type="term" value="F:ATP binding"/>
    <property type="evidence" value="ECO:0007669"/>
    <property type="project" value="UniProtKB-KW"/>
</dbReference>
<dbReference type="STRING" id="2756.BFR44_01925"/>
<feature type="binding site" evidence="6">
    <location>
        <position position="40"/>
    </location>
    <ligand>
        <name>(6S)-NADPHX</name>
        <dbReference type="ChEBI" id="CHEBI:64076"/>
    </ligand>
</feature>
<reference evidence="8 10" key="1">
    <citation type="submission" date="2017-09" db="EMBL/GenBank/DDBJ databases">
        <title>Complete Genome Sequences of Two Strains of the Meat Spoilage Bacterium Brochothrix thermosphacta Isolated from Ground Chicken.</title>
        <authorList>
            <person name="Paoli G.C."/>
            <person name="Wijey C."/>
            <person name="Chen C.-Y."/>
            <person name="Nguyen L."/>
            <person name="Yan X."/>
            <person name="Irwin P.L."/>
        </authorList>
    </citation>
    <scope>NUCLEOTIDE SEQUENCE [LARGE SCALE GENOMIC DNA]</scope>
    <source>
        <strain evidence="8 10">BI</strain>
    </source>
</reference>
<dbReference type="CDD" id="cd01171">
    <property type="entry name" value="YXKO-related"/>
    <property type="match status" value="1"/>
</dbReference>
<keyword evidence="10" id="KW-1185">Reference proteome</keyword>
<keyword evidence="5 6" id="KW-0456">Lyase</keyword>
<keyword evidence="2 6" id="KW-0067">ATP-binding</keyword>
<dbReference type="Pfam" id="PF01256">
    <property type="entry name" value="Carb_kinase"/>
    <property type="match status" value="1"/>
</dbReference>
<feature type="binding site" evidence="6">
    <location>
        <position position="215"/>
    </location>
    <ligand>
        <name>(6S)-NADPHX</name>
        <dbReference type="ChEBI" id="CHEBI:64076"/>
    </ligand>
</feature>
<feature type="binding site" evidence="6">
    <location>
        <position position="152"/>
    </location>
    <ligand>
        <name>(6S)-NADPHX</name>
        <dbReference type="ChEBI" id="CHEBI:64076"/>
    </ligand>
</feature>
<dbReference type="Proteomes" id="UP000243591">
    <property type="component" value="Chromosome"/>
</dbReference>
<comment type="subunit">
    <text evidence="6">Homotetramer.</text>
</comment>
<sequence>MTTISLDNIQPLIPERLSNSYKGSYGQILIIGGSERYGGAAMIAAEACVKSGAGLTTAAVAQNVRSSLRSRLPECMTLDFTDLPEVLYAVKKADTVLIGPGLGLDNHAKKVFEKVCHVIQPHQTLILDADALTLYSLMEPQINTKKRIMTPHLGEWRRLAKKSLKAETEETLLADQKRLETILVIKSSRTRVYFDNTAYRYTVGNPAQATGGMGDCLAGIIAGLSGQLASPLDATLAGVFIHSAIADDLAKKRYVVLPTEIINTLPFYLKSLSLN</sequence>
<organism evidence="8 10">
    <name type="scientific">Brochothrix thermosphacta</name>
    <name type="common">Microbacterium thermosphactum</name>
    <dbReference type="NCBI Taxonomy" id="2756"/>
    <lineage>
        <taxon>Bacteria</taxon>
        <taxon>Bacillati</taxon>
        <taxon>Bacillota</taxon>
        <taxon>Bacilli</taxon>
        <taxon>Bacillales</taxon>
        <taxon>Listeriaceae</taxon>
        <taxon>Brochothrix</taxon>
    </lineage>
</organism>
<dbReference type="GeneID" id="66538208"/>
<keyword evidence="3 6" id="KW-0521">NADP</keyword>
<dbReference type="InterPro" id="IPR029056">
    <property type="entry name" value="Ribokinase-like"/>
</dbReference>
<keyword evidence="4 6" id="KW-0520">NAD</keyword>
<evidence type="ECO:0000256" key="5">
    <source>
        <dbReference type="ARBA" id="ARBA00023239"/>
    </source>
</evidence>
<dbReference type="KEGG" id="bths:CNY62_01650"/>
<keyword evidence="1 6" id="KW-0547">Nucleotide-binding</keyword>